<sequence>MKPNYKEPKFNAPHRVSPQQRQELESQIDKLLKANIVKPVVSKFAAPAFLVKKKEIGSGLISFSSILHKELNDRVECDQYPLPRTADLFRALEGSKYFSSLDLNSGYFQISVEEKDQYKLAFTSALGLLTFTRLPQGFKNSSAIFQRELNKSFSHILYKSIIIYIDDLVSYGSNFDQAIINLRVAFEIIDKTNFSLKTKKCNFFLR</sequence>
<dbReference type="PANTHER" id="PTHR24559">
    <property type="entry name" value="TRANSPOSON TY3-I GAG-POL POLYPROTEIN"/>
    <property type="match status" value="1"/>
</dbReference>
<proteinExistence type="predicted"/>
<dbReference type="InterPro" id="IPR043128">
    <property type="entry name" value="Rev_trsase/Diguanyl_cyclase"/>
</dbReference>
<accession>A0AAV0XWK8</accession>
<evidence type="ECO:0000313" key="2">
    <source>
        <dbReference type="EMBL" id="CAI6372965.1"/>
    </source>
</evidence>
<evidence type="ECO:0000313" key="3">
    <source>
        <dbReference type="Proteomes" id="UP001160148"/>
    </source>
</evidence>
<feature type="domain" description="Reverse transcriptase" evidence="1">
    <location>
        <begin position="1"/>
        <end position="206"/>
    </location>
</feature>
<name>A0AAV0XWK8_9HEMI</name>
<dbReference type="Gene3D" id="3.10.10.10">
    <property type="entry name" value="HIV Type 1 Reverse Transcriptase, subunit A, domain 1"/>
    <property type="match status" value="1"/>
</dbReference>
<dbReference type="SUPFAM" id="SSF56672">
    <property type="entry name" value="DNA/RNA polymerases"/>
    <property type="match status" value="1"/>
</dbReference>
<dbReference type="CDD" id="cd01647">
    <property type="entry name" value="RT_LTR"/>
    <property type="match status" value="1"/>
</dbReference>
<dbReference type="InterPro" id="IPR043502">
    <property type="entry name" value="DNA/RNA_pol_sf"/>
</dbReference>
<reference evidence="2 3" key="1">
    <citation type="submission" date="2023-01" db="EMBL/GenBank/DDBJ databases">
        <authorList>
            <person name="Whitehead M."/>
        </authorList>
    </citation>
    <scope>NUCLEOTIDE SEQUENCE [LARGE SCALE GENOMIC DNA]</scope>
</reference>
<protein>
    <recommendedName>
        <fullName evidence="1">Reverse transcriptase domain-containing protein</fullName>
    </recommendedName>
</protein>
<gene>
    <name evidence="2" type="ORF">MEUPH1_LOCUS26771</name>
</gene>
<dbReference type="AlphaFoldDB" id="A0AAV0XWK8"/>
<dbReference type="EMBL" id="CARXXK010001085">
    <property type="protein sequence ID" value="CAI6372965.1"/>
    <property type="molecule type" value="Genomic_DNA"/>
</dbReference>
<dbReference type="Pfam" id="PF00078">
    <property type="entry name" value="RVT_1"/>
    <property type="match status" value="1"/>
</dbReference>
<dbReference type="Gene3D" id="3.30.70.270">
    <property type="match status" value="1"/>
</dbReference>
<evidence type="ECO:0000259" key="1">
    <source>
        <dbReference type="PROSITE" id="PS50878"/>
    </source>
</evidence>
<dbReference type="Proteomes" id="UP001160148">
    <property type="component" value="Unassembled WGS sequence"/>
</dbReference>
<dbReference type="PROSITE" id="PS50878">
    <property type="entry name" value="RT_POL"/>
    <property type="match status" value="1"/>
</dbReference>
<dbReference type="PANTHER" id="PTHR24559:SF444">
    <property type="entry name" value="REVERSE TRANSCRIPTASE DOMAIN-CONTAINING PROTEIN"/>
    <property type="match status" value="1"/>
</dbReference>
<dbReference type="GO" id="GO:0071897">
    <property type="term" value="P:DNA biosynthetic process"/>
    <property type="evidence" value="ECO:0007669"/>
    <property type="project" value="UniProtKB-ARBA"/>
</dbReference>
<comment type="caution">
    <text evidence="2">The sequence shown here is derived from an EMBL/GenBank/DDBJ whole genome shotgun (WGS) entry which is preliminary data.</text>
</comment>
<organism evidence="2 3">
    <name type="scientific">Macrosiphum euphorbiae</name>
    <name type="common">potato aphid</name>
    <dbReference type="NCBI Taxonomy" id="13131"/>
    <lineage>
        <taxon>Eukaryota</taxon>
        <taxon>Metazoa</taxon>
        <taxon>Ecdysozoa</taxon>
        <taxon>Arthropoda</taxon>
        <taxon>Hexapoda</taxon>
        <taxon>Insecta</taxon>
        <taxon>Pterygota</taxon>
        <taxon>Neoptera</taxon>
        <taxon>Paraneoptera</taxon>
        <taxon>Hemiptera</taxon>
        <taxon>Sternorrhyncha</taxon>
        <taxon>Aphidomorpha</taxon>
        <taxon>Aphidoidea</taxon>
        <taxon>Aphididae</taxon>
        <taxon>Macrosiphini</taxon>
        <taxon>Macrosiphum</taxon>
    </lineage>
</organism>
<dbReference type="InterPro" id="IPR000477">
    <property type="entry name" value="RT_dom"/>
</dbReference>
<dbReference type="InterPro" id="IPR053134">
    <property type="entry name" value="RNA-dir_DNA_polymerase"/>
</dbReference>
<keyword evidence="3" id="KW-1185">Reference proteome</keyword>